<protein>
    <submittedName>
        <fullName evidence="1">Chaperone modulatory protein CbpM</fullName>
    </submittedName>
</protein>
<keyword evidence="2" id="KW-1185">Reference proteome</keyword>
<accession>A0A1I4R421</accession>
<sequence>MDEREFLARADLRPDRLRIWLETGSLAPSFREGVWHYCEIDLARARLIRDLQDDLGINDEGIAVVLDLVDQVGGLRHVLQAVLRALRAQPDAIRRQIADDCAARSRT</sequence>
<evidence type="ECO:0000313" key="2">
    <source>
        <dbReference type="Proteomes" id="UP000199048"/>
    </source>
</evidence>
<dbReference type="STRING" id="582667.SAMN05192568_10336"/>
<dbReference type="OrthoDB" id="9800876at2"/>
<dbReference type="Proteomes" id="UP000199048">
    <property type="component" value="Unassembled WGS sequence"/>
</dbReference>
<proteinExistence type="predicted"/>
<dbReference type="Pfam" id="PF13591">
    <property type="entry name" value="MerR_2"/>
    <property type="match status" value="1"/>
</dbReference>
<dbReference type="RefSeq" id="WP_092044771.1">
    <property type="nucleotide sequence ID" value="NZ_FOTK01000033.1"/>
</dbReference>
<reference evidence="2" key="1">
    <citation type="submission" date="2016-10" db="EMBL/GenBank/DDBJ databases">
        <authorList>
            <person name="Varghese N."/>
            <person name="Submissions S."/>
        </authorList>
    </citation>
    <scope>NUCLEOTIDE SEQUENCE [LARGE SCALE GENOMIC DNA]</scope>
    <source>
        <strain evidence="2">BL36</strain>
    </source>
</reference>
<organism evidence="1 2">
    <name type="scientific">Methylobacterium pseudosasicola</name>
    <dbReference type="NCBI Taxonomy" id="582667"/>
    <lineage>
        <taxon>Bacteria</taxon>
        <taxon>Pseudomonadati</taxon>
        <taxon>Pseudomonadota</taxon>
        <taxon>Alphaproteobacteria</taxon>
        <taxon>Hyphomicrobiales</taxon>
        <taxon>Methylobacteriaceae</taxon>
        <taxon>Methylobacterium</taxon>
    </lineage>
</organism>
<name>A0A1I4R421_9HYPH</name>
<evidence type="ECO:0000313" key="1">
    <source>
        <dbReference type="EMBL" id="SFM47048.1"/>
    </source>
</evidence>
<dbReference type="EMBL" id="FOTK01000033">
    <property type="protein sequence ID" value="SFM47048.1"/>
    <property type="molecule type" value="Genomic_DNA"/>
</dbReference>
<dbReference type="InterPro" id="IPR009061">
    <property type="entry name" value="DNA-bd_dom_put_sf"/>
</dbReference>
<dbReference type="AlphaFoldDB" id="A0A1I4R421"/>
<dbReference type="SUPFAM" id="SSF46955">
    <property type="entry name" value="Putative DNA-binding domain"/>
    <property type="match status" value="1"/>
</dbReference>
<gene>
    <name evidence="1" type="ORF">SAMN05192568_10336</name>
</gene>
<dbReference type="Gene3D" id="1.10.1660.10">
    <property type="match status" value="1"/>
</dbReference>